<keyword evidence="12" id="KW-0961">Cell wall biogenesis/degradation</keyword>
<evidence type="ECO:0000256" key="1">
    <source>
        <dbReference type="ARBA" id="ARBA00004496"/>
    </source>
</evidence>
<dbReference type="Gene3D" id="3.90.190.20">
    <property type="entry name" value="Mur ligase, C-terminal domain"/>
    <property type="match status" value="1"/>
</dbReference>
<dbReference type="SUPFAM" id="SSF51984">
    <property type="entry name" value="MurCD N-terminal domain"/>
    <property type="match status" value="1"/>
</dbReference>
<evidence type="ECO:0000256" key="15">
    <source>
        <dbReference type="SAM" id="Phobius"/>
    </source>
</evidence>
<accession>A0A1M4X9N9</accession>
<dbReference type="EMBL" id="FQTW01000008">
    <property type="protein sequence ID" value="SHE90173.1"/>
    <property type="molecule type" value="Genomic_DNA"/>
</dbReference>
<reference evidence="19 20" key="1">
    <citation type="submission" date="2016-11" db="EMBL/GenBank/DDBJ databases">
        <authorList>
            <person name="Jaros S."/>
            <person name="Januszkiewicz K."/>
            <person name="Wedrychowicz H."/>
        </authorList>
    </citation>
    <scope>NUCLEOTIDE SEQUENCE [LARGE SCALE GENOMIC DNA]</scope>
    <source>
        <strain evidence="19 20">DSM 25661</strain>
    </source>
</reference>
<keyword evidence="15" id="KW-0812">Transmembrane</keyword>
<keyword evidence="11" id="KW-0131">Cell cycle</keyword>
<evidence type="ECO:0000256" key="5">
    <source>
        <dbReference type="ARBA" id="ARBA00022598"/>
    </source>
</evidence>
<keyword evidence="7" id="KW-0547">Nucleotide-binding</keyword>
<evidence type="ECO:0000256" key="13">
    <source>
        <dbReference type="ARBA" id="ARBA00047833"/>
    </source>
</evidence>
<evidence type="ECO:0000313" key="20">
    <source>
        <dbReference type="Proteomes" id="UP000184462"/>
    </source>
</evidence>
<keyword evidence="4" id="KW-0963">Cytoplasm</keyword>
<dbReference type="UniPathway" id="UPA00219"/>
<dbReference type="Pfam" id="PF02875">
    <property type="entry name" value="Mur_ligase_C"/>
    <property type="match status" value="1"/>
</dbReference>
<dbReference type="PANTHER" id="PTHR43445">
    <property type="entry name" value="UDP-N-ACETYLMURAMATE--L-ALANINE LIGASE-RELATED"/>
    <property type="match status" value="1"/>
</dbReference>
<keyword evidence="5 19" id="KW-0436">Ligase</keyword>
<dbReference type="GO" id="GO:0005737">
    <property type="term" value="C:cytoplasm"/>
    <property type="evidence" value="ECO:0007669"/>
    <property type="project" value="UniProtKB-SubCell"/>
</dbReference>
<comment type="pathway">
    <text evidence="2">Cell wall biogenesis; peptidoglycan biosynthesis.</text>
</comment>
<evidence type="ECO:0000256" key="7">
    <source>
        <dbReference type="ARBA" id="ARBA00022741"/>
    </source>
</evidence>
<evidence type="ECO:0000256" key="8">
    <source>
        <dbReference type="ARBA" id="ARBA00022840"/>
    </source>
</evidence>
<dbReference type="AlphaFoldDB" id="A0A1M4X9N9"/>
<dbReference type="InterPro" id="IPR036615">
    <property type="entry name" value="Mur_ligase_C_dom_sf"/>
</dbReference>
<name>A0A1M4X9N9_9FLAO</name>
<dbReference type="Pfam" id="PF08245">
    <property type="entry name" value="Mur_ligase_M"/>
    <property type="match status" value="1"/>
</dbReference>
<protein>
    <recommendedName>
        <fullName evidence="3 14">UDP-N-acetylmuramate--L-alanine ligase</fullName>
        <ecNumber evidence="3 14">6.3.2.8</ecNumber>
    </recommendedName>
</protein>
<keyword evidence="15" id="KW-0472">Membrane</keyword>
<dbReference type="Gene3D" id="3.40.1190.10">
    <property type="entry name" value="Mur-like, catalytic domain"/>
    <property type="match status" value="1"/>
</dbReference>
<comment type="catalytic activity">
    <reaction evidence="13">
        <text>UDP-N-acetyl-alpha-D-muramate + L-alanine + ATP = UDP-N-acetyl-alpha-D-muramoyl-L-alanine + ADP + phosphate + H(+)</text>
        <dbReference type="Rhea" id="RHEA:23372"/>
        <dbReference type="ChEBI" id="CHEBI:15378"/>
        <dbReference type="ChEBI" id="CHEBI:30616"/>
        <dbReference type="ChEBI" id="CHEBI:43474"/>
        <dbReference type="ChEBI" id="CHEBI:57972"/>
        <dbReference type="ChEBI" id="CHEBI:70757"/>
        <dbReference type="ChEBI" id="CHEBI:83898"/>
        <dbReference type="ChEBI" id="CHEBI:456216"/>
        <dbReference type="EC" id="6.3.2.8"/>
    </reaction>
</comment>
<keyword evidence="10" id="KW-0573">Peptidoglycan synthesis</keyword>
<evidence type="ECO:0000256" key="14">
    <source>
        <dbReference type="NCBIfam" id="TIGR01082"/>
    </source>
</evidence>
<dbReference type="InterPro" id="IPR050061">
    <property type="entry name" value="MurCDEF_pg_biosynth"/>
</dbReference>
<evidence type="ECO:0000259" key="17">
    <source>
        <dbReference type="Pfam" id="PF02875"/>
    </source>
</evidence>
<organism evidence="19 20">
    <name type="scientific">Psychroflexus salarius</name>
    <dbReference type="NCBI Taxonomy" id="1155689"/>
    <lineage>
        <taxon>Bacteria</taxon>
        <taxon>Pseudomonadati</taxon>
        <taxon>Bacteroidota</taxon>
        <taxon>Flavobacteriia</taxon>
        <taxon>Flavobacteriales</taxon>
        <taxon>Flavobacteriaceae</taxon>
        <taxon>Psychroflexus</taxon>
    </lineage>
</organism>
<dbReference type="STRING" id="1155689.SAMN05444278_10831"/>
<dbReference type="Pfam" id="PF01225">
    <property type="entry name" value="Mur_ligase"/>
    <property type="match status" value="1"/>
</dbReference>
<dbReference type="Proteomes" id="UP000184462">
    <property type="component" value="Unassembled WGS sequence"/>
</dbReference>
<dbReference type="InterPro" id="IPR005758">
    <property type="entry name" value="UDP-N-AcMur_Ala_ligase_MurC"/>
</dbReference>
<keyword evidence="6" id="KW-0132">Cell division</keyword>
<evidence type="ECO:0000259" key="18">
    <source>
        <dbReference type="Pfam" id="PF08245"/>
    </source>
</evidence>
<dbReference type="EC" id="6.3.2.8" evidence="3 14"/>
<feature type="domain" description="Mur ligase N-terminal catalytic" evidence="16">
    <location>
        <begin position="14"/>
        <end position="112"/>
    </location>
</feature>
<keyword evidence="8" id="KW-0067">ATP-binding</keyword>
<dbReference type="GO" id="GO:0051301">
    <property type="term" value="P:cell division"/>
    <property type="evidence" value="ECO:0007669"/>
    <property type="project" value="UniProtKB-KW"/>
</dbReference>
<dbReference type="PANTHER" id="PTHR43445:SF3">
    <property type="entry name" value="UDP-N-ACETYLMURAMATE--L-ALANINE LIGASE"/>
    <property type="match status" value="1"/>
</dbReference>
<dbReference type="GO" id="GO:0008360">
    <property type="term" value="P:regulation of cell shape"/>
    <property type="evidence" value="ECO:0007669"/>
    <property type="project" value="UniProtKB-KW"/>
</dbReference>
<keyword evidence="15" id="KW-1133">Transmembrane helix</keyword>
<evidence type="ECO:0000256" key="4">
    <source>
        <dbReference type="ARBA" id="ARBA00022490"/>
    </source>
</evidence>
<dbReference type="SUPFAM" id="SSF53623">
    <property type="entry name" value="MurD-like peptide ligases, catalytic domain"/>
    <property type="match status" value="1"/>
</dbReference>
<evidence type="ECO:0000256" key="9">
    <source>
        <dbReference type="ARBA" id="ARBA00022960"/>
    </source>
</evidence>
<dbReference type="GO" id="GO:0005524">
    <property type="term" value="F:ATP binding"/>
    <property type="evidence" value="ECO:0007669"/>
    <property type="project" value="UniProtKB-KW"/>
</dbReference>
<gene>
    <name evidence="19" type="ORF">SAMN05444278_10831</name>
</gene>
<keyword evidence="20" id="KW-1185">Reference proteome</keyword>
<evidence type="ECO:0000313" key="19">
    <source>
        <dbReference type="EMBL" id="SHE90173.1"/>
    </source>
</evidence>
<dbReference type="GO" id="GO:0071555">
    <property type="term" value="P:cell wall organization"/>
    <property type="evidence" value="ECO:0007669"/>
    <property type="project" value="UniProtKB-KW"/>
</dbReference>
<sequence length="451" mass="50359">MIMKHLTSYKTIFCIGIGGIGMSAIARYFNNNNAKVFGYDRTASKLTQQLELEGISIQTSLDTQHLKPLSPEDTLVIYTAAISQQNELLTYFKSKGFDCYKRARVLGEITKDKPTLAIAGTHGKTTTSAILAHLLFEAQINFTGFLGGVVNNFDSNYISTGCDLFVVEADEFDRSFLYLQPTKACVIAQDPDHLDIYETTEQFNQTFKEFVQLIPDSSHVFLGPQVNLNGINLELNSLGKFTLSNVKVVDEAFQFDFKLNDVELKSVRSNLPGLHNCINSALALALAISEFPEKAEVFAKAISTFKGIKRRFNKVIDTEDLVLIDDYAHHPTEIEAVYQTLKELYPNKRKMVVFQPHLFSRTRDFETDFTSVLKQFDVVALLEVYPAREAPIKGVNSTFLAQKIGNHAKVISKESIYQEVLSSQCEVVAMLGAGDIGVEVSNLTKQLKTNV</sequence>
<dbReference type="Gene3D" id="3.40.50.720">
    <property type="entry name" value="NAD(P)-binding Rossmann-like Domain"/>
    <property type="match status" value="1"/>
</dbReference>
<evidence type="ECO:0000256" key="10">
    <source>
        <dbReference type="ARBA" id="ARBA00022984"/>
    </source>
</evidence>
<evidence type="ECO:0000256" key="6">
    <source>
        <dbReference type="ARBA" id="ARBA00022618"/>
    </source>
</evidence>
<feature type="transmembrane region" description="Helical" evidence="15">
    <location>
        <begin position="12"/>
        <end position="29"/>
    </location>
</feature>
<dbReference type="InterPro" id="IPR013221">
    <property type="entry name" value="Mur_ligase_cen"/>
</dbReference>
<dbReference type="NCBIfam" id="TIGR01082">
    <property type="entry name" value="murC"/>
    <property type="match status" value="1"/>
</dbReference>
<evidence type="ECO:0000256" key="11">
    <source>
        <dbReference type="ARBA" id="ARBA00023306"/>
    </source>
</evidence>
<comment type="subcellular location">
    <subcellularLocation>
        <location evidence="1">Cytoplasm</location>
    </subcellularLocation>
</comment>
<dbReference type="InterPro" id="IPR036565">
    <property type="entry name" value="Mur-like_cat_sf"/>
</dbReference>
<dbReference type="GO" id="GO:0008763">
    <property type="term" value="F:UDP-N-acetylmuramate-L-alanine ligase activity"/>
    <property type="evidence" value="ECO:0007669"/>
    <property type="project" value="UniProtKB-UniRule"/>
</dbReference>
<evidence type="ECO:0000256" key="12">
    <source>
        <dbReference type="ARBA" id="ARBA00023316"/>
    </source>
</evidence>
<feature type="domain" description="Mur ligase C-terminal" evidence="17">
    <location>
        <begin position="310"/>
        <end position="415"/>
    </location>
</feature>
<evidence type="ECO:0000256" key="2">
    <source>
        <dbReference type="ARBA" id="ARBA00004752"/>
    </source>
</evidence>
<keyword evidence="9" id="KW-0133">Cell shape</keyword>
<dbReference type="InterPro" id="IPR004101">
    <property type="entry name" value="Mur_ligase_C"/>
</dbReference>
<dbReference type="GO" id="GO:0009252">
    <property type="term" value="P:peptidoglycan biosynthetic process"/>
    <property type="evidence" value="ECO:0007669"/>
    <property type="project" value="UniProtKB-UniRule"/>
</dbReference>
<dbReference type="InterPro" id="IPR000713">
    <property type="entry name" value="Mur_ligase_N"/>
</dbReference>
<feature type="domain" description="Mur ligase central" evidence="18">
    <location>
        <begin position="118"/>
        <end position="287"/>
    </location>
</feature>
<proteinExistence type="predicted"/>
<evidence type="ECO:0000259" key="16">
    <source>
        <dbReference type="Pfam" id="PF01225"/>
    </source>
</evidence>
<evidence type="ECO:0000256" key="3">
    <source>
        <dbReference type="ARBA" id="ARBA00012211"/>
    </source>
</evidence>
<dbReference type="SUPFAM" id="SSF53244">
    <property type="entry name" value="MurD-like peptide ligases, peptide-binding domain"/>
    <property type="match status" value="1"/>
</dbReference>